<reference evidence="2 3" key="1">
    <citation type="submission" date="2017-06" db="EMBL/GenBank/DDBJ databases">
        <title>Comparative genomic analysis of Ambrosia Fusariam Clade fungi.</title>
        <authorList>
            <person name="Stajich J.E."/>
            <person name="Carrillo J."/>
            <person name="Kijimoto T."/>
            <person name="Eskalen A."/>
            <person name="O'Donnell K."/>
            <person name="Kasson M."/>
        </authorList>
    </citation>
    <scope>NUCLEOTIDE SEQUENCE [LARGE SCALE GENOMIC DNA]</scope>
    <source>
        <strain evidence="2 3">NRRL62579</strain>
    </source>
</reference>
<dbReference type="AlphaFoldDB" id="A0A428TBU6"/>
<evidence type="ECO:0000313" key="2">
    <source>
        <dbReference type="EMBL" id="RSL99501.1"/>
    </source>
</evidence>
<proteinExistence type="predicted"/>
<organism evidence="2 3">
    <name type="scientific">Fusarium oligoseptatum</name>
    <dbReference type="NCBI Taxonomy" id="2604345"/>
    <lineage>
        <taxon>Eukaryota</taxon>
        <taxon>Fungi</taxon>
        <taxon>Dikarya</taxon>
        <taxon>Ascomycota</taxon>
        <taxon>Pezizomycotina</taxon>
        <taxon>Sordariomycetes</taxon>
        <taxon>Hypocreomycetidae</taxon>
        <taxon>Hypocreales</taxon>
        <taxon>Nectriaceae</taxon>
        <taxon>Fusarium</taxon>
        <taxon>Fusarium solani species complex</taxon>
    </lineage>
</organism>
<protein>
    <submittedName>
        <fullName evidence="2">Uncharacterized protein</fullName>
    </submittedName>
</protein>
<evidence type="ECO:0000313" key="3">
    <source>
        <dbReference type="Proteomes" id="UP000287144"/>
    </source>
</evidence>
<dbReference type="Proteomes" id="UP000287144">
    <property type="component" value="Unassembled WGS sequence"/>
</dbReference>
<feature type="region of interest" description="Disordered" evidence="1">
    <location>
        <begin position="1"/>
        <end position="20"/>
    </location>
</feature>
<gene>
    <name evidence="2" type="ORF">CEP52_009692</name>
</gene>
<dbReference type="EMBL" id="NKCK01000104">
    <property type="protein sequence ID" value="RSL99501.1"/>
    <property type="molecule type" value="Genomic_DNA"/>
</dbReference>
<evidence type="ECO:0000256" key="1">
    <source>
        <dbReference type="SAM" id="MobiDB-lite"/>
    </source>
</evidence>
<comment type="caution">
    <text evidence="2">The sequence shown here is derived from an EMBL/GenBank/DDBJ whole genome shotgun (WGS) entry which is preliminary data.</text>
</comment>
<sequence length="73" mass="8080">MPNQDAGTTVDRGATQLLQGPPFITNYSRYETNRDVYEDQNPNHRCKSFVRNHSSITRCVGEETGRPLAPGGG</sequence>
<name>A0A428TBU6_9HYPO</name>
<accession>A0A428TBU6</accession>
<keyword evidence="3" id="KW-1185">Reference proteome</keyword>